<dbReference type="SUPFAM" id="SSF47336">
    <property type="entry name" value="ACP-like"/>
    <property type="match status" value="1"/>
</dbReference>
<dbReference type="PANTHER" id="PTHR43775:SF51">
    <property type="entry name" value="INACTIVE PHENOLPHTHIOCEROL SYNTHESIS POLYKETIDE SYNTHASE TYPE I PKS1-RELATED"/>
    <property type="match status" value="1"/>
</dbReference>
<dbReference type="Gene3D" id="3.40.366.10">
    <property type="entry name" value="Malonyl-Coenzyme A Acyl Carrier Protein, domain 2"/>
    <property type="match status" value="2"/>
</dbReference>
<dbReference type="SUPFAM" id="SSF52151">
    <property type="entry name" value="FabD/lysophospholipase-like"/>
    <property type="match status" value="2"/>
</dbReference>
<dbReference type="InterPro" id="IPR041618">
    <property type="entry name" value="PKS_DE"/>
</dbReference>
<feature type="coiled-coil region" evidence="7">
    <location>
        <begin position="217"/>
        <end position="244"/>
    </location>
</feature>
<dbReference type="Gene3D" id="3.40.47.10">
    <property type="match status" value="1"/>
</dbReference>
<dbReference type="InterPro" id="IPR036736">
    <property type="entry name" value="ACP-like_sf"/>
</dbReference>
<evidence type="ECO:0000256" key="1">
    <source>
        <dbReference type="ARBA" id="ARBA00022450"/>
    </source>
</evidence>
<keyword evidence="4" id="KW-0045">Antibiotic biosynthesis</keyword>
<proteinExistence type="predicted"/>
<name>A0ABT2K3U8_9ACTN</name>
<dbReference type="Pfam" id="PF00698">
    <property type="entry name" value="Acyl_transf_1"/>
    <property type="match status" value="1"/>
</dbReference>
<dbReference type="InterPro" id="IPR018201">
    <property type="entry name" value="Ketoacyl_synth_AS"/>
</dbReference>
<dbReference type="Pfam" id="PF08659">
    <property type="entry name" value="KR"/>
    <property type="match status" value="1"/>
</dbReference>
<dbReference type="InterPro" id="IPR001227">
    <property type="entry name" value="Ac_transferase_dom_sf"/>
</dbReference>
<dbReference type="Proteomes" id="UP001156389">
    <property type="component" value="Unassembled WGS sequence"/>
</dbReference>
<keyword evidence="6" id="KW-0012">Acyltransferase</keyword>
<dbReference type="InterPro" id="IPR020806">
    <property type="entry name" value="PKS_PP-bd"/>
</dbReference>
<dbReference type="RefSeq" id="WP_260222226.1">
    <property type="nucleotide sequence ID" value="NZ_JAJAGO010000036.1"/>
</dbReference>
<dbReference type="PROSITE" id="PS50075">
    <property type="entry name" value="CARRIER"/>
    <property type="match status" value="1"/>
</dbReference>
<dbReference type="Pfam" id="PF16197">
    <property type="entry name" value="KAsynt_C_assoc"/>
    <property type="match status" value="1"/>
</dbReference>
<dbReference type="Gene3D" id="3.40.50.720">
    <property type="entry name" value="NAD(P)-binding Rossmann-like Domain"/>
    <property type="match status" value="1"/>
</dbReference>
<dbReference type="SMART" id="SM00822">
    <property type="entry name" value="PKS_KR"/>
    <property type="match status" value="1"/>
</dbReference>
<gene>
    <name evidence="10" type="ORF">LHJ74_33935</name>
</gene>
<keyword evidence="11" id="KW-1185">Reference proteome</keyword>
<evidence type="ECO:0000256" key="4">
    <source>
        <dbReference type="ARBA" id="ARBA00023194"/>
    </source>
</evidence>
<evidence type="ECO:0000313" key="11">
    <source>
        <dbReference type="Proteomes" id="UP001156389"/>
    </source>
</evidence>
<dbReference type="InterPro" id="IPR009081">
    <property type="entry name" value="PP-bd_ACP"/>
</dbReference>
<evidence type="ECO:0000256" key="2">
    <source>
        <dbReference type="ARBA" id="ARBA00022553"/>
    </source>
</evidence>
<dbReference type="Pfam" id="PF00550">
    <property type="entry name" value="PP-binding"/>
    <property type="match status" value="1"/>
</dbReference>
<reference evidence="10 11" key="1">
    <citation type="submission" date="2021-10" db="EMBL/GenBank/DDBJ databases">
        <title>Streptomyces gossypii sp. nov., isolated from soil collected from cotton field.</title>
        <authorList>
            <person name="Ge X."/>
            <person name="Chen X."/>
            <person name="Liu W."/>
        </authorList>
    </citation>
    <scope>NUCLEOTIDE SEQUENCE [LARGE SCALE GENOMIC DNA]</scope>
    <source>
        <strain evidence="10 11">N2-109</strain>
    </source>
</reference>
<dbReference type="InterPro" id="IPR016035">
    <property type="entry name" value="Acyl_Trfase/lysoPLipase"/>
</dbReference>
<dbReference type="InterPro" id="IPR050091">
    <property type="entry name" value="PKS_NRPS_Biosynth_Enz"/>
</dbReference>
<keyword evidence="2" id="KW-0597">Phosphoprotein</keyword>
<dbReference type="SUPFAM" id="SSF53901">
    <property type="entry name" value="Thiolase-like"/>
    <property type="match status" value="1"/>
</dbReference>
<keyword evidence="5" id="KW-0511">Multifunctional enzyme</keyword>
<dbReference type="SMART" id="SM01294">
    <property type="entry name" value="PKS_PP_betabranch"/>
    <property type="match status" value="1"/>
</dbReference>
<keyword evidence="7" id="KW-0175">Coiled coil</keyword>
<organism evidence="10 11">
    <name type="scientific">Streptomyces gossypii</name>
    <dbReference type="NCBI Taxonomy" id="2883101"/>
    <lineage>
        <taxon>Bacteria</taxon>
        <taxon>Bacillati</taxon>
        <taxon>Actinomycetota</taxon>
        <taxon>Actinomycetes</taxon>
        <taxon>Kitasatosporales</taxon>
        <taxon>Streptomycetaceae</taxon>
        <taxon>Streptomyces</taxon>
    </lineage>
</organism>
<dbReference type="EMBL" id="JAJAGO010000036">
    <property type="protein sequence ID" value="MCT2594854.1"/>
    <property type="molecule type" value="Genomic_DNA"/>
</dbReference>
<evidence type="ECO:0000256" key="7">
    <source>
        <dbReference type="SAM" id="Coils"/>
    </source>
</evidence>
<evidence type="ECO:0000256" key="6">
    <source>
        <dbReference type="ARBA" id="ARBA00023315"/>
    </source>
</evidence>
<dbReference type="InterPro" id="IPR013968">
    <property type="entry name" value="PKS_KR"/>
</dbReference>
<feature type="domain" description="Ketosynthase family 3 (KS3)" evidence="9">
    <location>
        <begin position="759"/>
        <end position="1184"/>
    </location>
</feature>
<dbReference type="SMART" id="SM00825">
    <property type="entry name" value="PKS_KS"/>
    <property type="match status" value="1"/>
</dbReference>
<evidence type="ECO:0000313" key="10">
    <source>
        <dbReference type="EMBL" id="MCT2594854.1"/>
    </source>
</evidence>
<dbReference type="InterPro" id="IPR016039">
    <property type="entry name" value="Thiolase-like"/>
</dbReference>
<feature type="domain" description="Carrier" evidence="8">
    <location>
        <begin position="665"/>
        <end position="740"/>
    </location>
</feature>
<evidence type="ECO:0000259" key="9">
    <source>
        <dbReference type="PROSITE" id="PS52004"/>
    </source>
</evidence>
<dbReference type="InterPro" id="IPR020841">
    <property type="entry name" value="PKS_Beta-ketoAc_synthase_dom"/>
</dbReference>
<dbReference type="InterPro" id="IPR057326">
    <property type="entry name" value="KR_dom"/>
</dbReference>
<protein>
    <submittedName>
        <fullName evidence="10">SDR family NAD(P)-dependent oxidoreductase</fullName>
    </submittedName>
</protein>
<dbReference type="PANTHER" id="PTHR43775">
    <property type="entry name" value="FATTY ACID SYNTHASE"/>
    <property type="match status" value="1"/>
</dbReference>
<keyword evidence="1" id="KW-0596">Phosphopantetheine</keyword>
<dbReference type="Pfam" id="PF18369">
    <property type="entry name" value="PKS_DE"/>
    <property type="match status" value="1"/>
</dbReference>
<dbReference type="PROSITE" id="PS00606">
    <property type="entry name" value="KS3_1"/>
    <property type="match status" value="1"/>
</dbReference>
<dbReference type="InterPro" id="IPR014031">
    <property type="entry name" value="Ketoacyl_synth_C"/>
</dbReference>
<dbReference type="InterPro" id="IPR014030">
    <property type="entry name" value="Ketoacyl_synth_N"/>
</dbReference>
<dbReference type="InterPro" id="IPR036291">
    <property type="entry name" value="NAD(P)-bd_dom_sf"/>
</dbReference>
<feature type="non-terminal residue" evidence="10">
    <location>
        <position position="1"/>
    </location>
</feature>
<evidence type="ECO:0000259" key="8">
    <source>
        <dbReference type="PROSITE" id="PS50075"/>
    </source>
</evidence>
<evidence type="ECO:0000256" key="5">
    <source>
        <dbReference type="ARBA" id="ARBA00023268"/>
    </source>
</evidence>
<dbReference type="SUPFAM" id="SSF51735">
    <property type="entry name" value="NAD(P)-binding Rossmann-fold domains"/>
    <property type="match status" value="2"/>
</dbReference>
<evidence type="ECO:0000256" key="3">
    <source>
        <dbReference type="ARBA" id="ARBA00022679"/>
    </source>
</evidence>
<dbReference type="Pfam" id="PF02801">
    <property type="entry name" value="Ketoacyl-synt_C"/>
    <property type="match status" value="1"/>
</dbReference>
<accession>A0ABT2K3U8</accession>
<dbReference type="Gene3D" id="1.10.1200.10">
    <property type="entry name" value="ACP-like"/>
    <property type="match status" value="1"/>
</dbReference>
<dbReference type="CDD" id="cd08952">
    <property type="entry name" value="KR_1_SDR_x"/>
    <property type="match status" value="1"/>
</dbReference>
<dbReference type="Gene3D" id="6.10.140.1830">
    <property type="match status" value="1"/>
</dbReference>
<keyword evidence="3" id="KW-0808">Transferase</keyword>
<dbReference type="CDD" id="cd00833">
    <property type="entry name" value="PKS"/>
    <property type="match status" value="1"/>
</dbReference>
<dbReference type="InterPro" id="IPR032821">
    <property type="entry name" value="PKS_assoc"/>
</dbReference>
<dbReference type="SMART" id="SM00823">
    <property type="entry name" value="PKS_PP"/>
    <property type="match status" value="1"/>
</dbReference>
<dbReference type="Pfam" id="PF00109">
    <property type="entry name" value="ketoacyl-synt"/>
    <property type="match status" value="1"/>
</dbReference>
<feature type="non-terminal residue" evidence="10">
    <location>
        <position position="1324"/>
    </location>
</feature>
<sequence>NLRQPVQFESAVRALLGRGHRVFIEASPHPVLTVGVQETIDDADIPAATFGSLQRDEGGLDRFTTSLAEAFAHGIDLDWRAVFSGSAVQSIGLSFEHAGSEPASANAAESRFWQAVEEGDIAALNDTLGFTDSDTASSFDSVLPALTSWRRRQQARSTADAWRYRVTWKPVPTTQGPVPPAGSWVVATPACPDGQDMASATIRALTERGVDVRPVEMDLASTNREQLSRQLSELTQDCSELSGVLSLLAFDEEPHPAHAAVTRGLAGNVVLLQALGDAHVDAPLWCATRGAVSADGHEGVDRPGQAQTWGMGRVACLEHPERWGGLVDLPEHLDEDAAQAFCAVLAGIDGEDQLAVRSTGVFASRLARAPLADTVPTRTWTPRDTVLITGGTGGVGAHLARWAAHNGAEHLVLASRRGPEAPDVPQLQQELEELGIRVTIAACDVADRAALAQLIHSVEADGPPIRAVVHAAGAAQFRALNDTTVADLEHILEAKAVGAANLDDLLGDSVDAFVLISSIAGVWGGGDHGGYAAANAYLDALAEHRRARGLPATSVAWGMWADGGMNQAEGVEQLRRRGVLGMPTELATAALSQALDHDETSVTVADVDWERFAPSFVMSRRQPLLEDLPEVRQALGLDGTGRDEAASDSEWARRLAALSATEQIRSLLDLIRTHAADVLGHDTPDTVQPDRAFRELGCDSVTAVQLRNQLTAATGLRLPATLVFDYPTPDVLAQHLQEELLGGQSAPVAATPAQSGTSEELVAIVGVACRYPGGVETPDDLWTLVSEGRDAVSEFPTDRGWDVDGLYDPDPDSPGKTYLRHGGFLDVSEFDAALFGISPREALAMDPQQRLLLETAWELFERAGMDPLSLRGTDTGSYVGAVASDYVTGAPYVPEAVEGYAVTGSASSVISGRVSYTFGLEGPAVTVDTACSSSLVALHLAAQALRSGECSLALAGGVSVMSSPKAFVEFSRQRGLAADGRCKSFAAAADGFGPAEGVGLLLLERLSDAERNGHPVLAVIRGSAVNQDGASNGLTAPNGPSQQRVIRQALANSRLSAAEVDVVEAHGTGTSLGDPIEAQALLATYGQGRSEERPLWLGSVKSNIAHTQAAAGVAGVIKMVMAMRHGELPRTLHAEEPSSQVDWSAGSVALLTEAQPWPETDRPRRAAVSSFGVSGTNAHVILEQAAPGEPESAPPGQDDTDGGTVDVPVVPWVLSAQSEAGVRAQAERLHQHLVADPSLRPNDVGRALATSRAALEHRAVVVGDGREMLLTGLDSLSRGEGAAGVVSGVVGGGARTVVMFPGQGSQWVGMGRELYGSFPVFAEA</sequence>
<dbReference type="Gene3D" id="3.30.70.3290">
    <property type="match status" value="1"/>
</dbReference>
<dbReference type="InterPro" id="IPR014043">
    <property type="entry name" value="Acyl_transferase_dom"/>
</dbReference>
<dbReference type="PROSITE" id="PS52004">
    <property type="entry name" value="KS3_2"/>
    <property type="match status" value="1"/>
</dbReference>
<comment type="caution">
    <text evidence="10">The sequence shown here is derived from an EMBL/GenBank/DDBJ whole genome shotgun (WGS) entry which is preliminary data.</text>
</comment>